<organism evidence="1 2">
    <name type="scientific">Rattus norvegicus</name>
    <name type="common">Rat</name>
    <dbReference type="NCBI Taxonomy" id="10116"/>
    <lineage>
        <taxon>Eukaryota</taxon>
        <taxon>Metazoa</taxon>
        <taxon>Chordata</taxon>
        <taxon>Craniata</taxon>
        <taxon>Vertebrata</taxon>
        <taxon>Euteleostomi</taxon>
        <taxon>Mammalia</taxon>
        <taxon>Eutheria</taxon>
        <taxon>Euarchontoglires</taxon>
        <taxon>Glires</taxon>
        <taxon>Rodentia</taxon>
        <taxon>Myomorpha</taxon>
        <taxon>Muroidea</taxon>
        <taxon>Muridae</taxon>
        <taxon>Murinae</taxon>
        <taxon>Rattus</taxon>
    </lineage>
</organism>
<proteinExistence type="predicted"/>
<dbReference type="AlphaFoldDB" id="A6K270"/>
<sequence>MDSWRGSKTEAWHLVIETISKTSRKKKKPI</sequence>
<dbReference type="Proteomes" id="UP000234681">
    <property type="component" value="Chromosome 4"/>
</dbReference>
<protein>
    <submittedName>
        <fullName evidence="1">RCG41072</fullName>
    </submittedName>
</protein>
<gene>
    <name evidence="1" type="ORF">rCG_41072</name>
</gene>
<evidence type="ECO:0000313" key="2">
    <source>
        <dbReference type="Proteomes" id="UP000234681"/>
    </source>
</evidence>
<name>A6K270_RAT</name>
<accession>A6K270</accession>
<evidence type="ECO:0000313" key="1">
    <source>
        <dbReference type="EMBL" id="EDL84352.1"/>
    </source>
</evidence>
<reference evidence="2" key="1">
    <citation type="submission" date="2005-09" db="EMBL/GenBank/DDBJ databases">
        <authorList>
            <person name="Mural R.J."/>
            <person name="Li P.W."/>
            <person name="Adams M.D."/>
            <person name="Amanatides P.G."/>
            <person name="Baden-Tillson H."/>
            <person name="Barnstead M."/>
            <person name="Chin S.H."/>
            <person name="Dew I."/>
            <person name="Evans C.A."/>
            <person name="Ferriera S."/>
            <person name="Flanigan M."/>
            <person name="Fosler C."/>
            <person name="Glodek A."/>
            <person name="Gu Z."/>
            <person name="Holt R.A."/>
            <person name="Jennings D."/>
            <person name="Kraft C.L."/>
            <person name="Lu F."/>
            <person name="Nguyen T."/>
            <person name="Nusskern D.R."/>
            <person name="Pfannkoch C.M."/>
            <person name="Sitter C."/>
            <person name="Sutton G.G."/>
            <person name="Venter J.C."/>
            <person name="Wang Z."/>
            <person name="Woodage T."/>
            <person name="Zheng X.H."/>
            <person name="Zhong F."/>
        </authorList>
    </citation>
    <scope>NUCLEOTIDE SEQUENCE [LARGE SCALE GENOMIC DNA]</scope>
    <source>
        <strain>BN</strain>
        <strain evidence="2">Sprague-Dawley</strain>
    </source>
</reference>
<dbReference type="EMBL" id="CH474013">
    <property type="protein sequence ID" value="EDL84352.1"/>
    <property type="molecule type" value="Genomic_DNA"/>
</dbReference>